<organism evidence="1 2">
    <name type="scientific">Rhizopogon vinicolor AM-OR11-026</name>
    <dbReference type="NCBI Taxonomy" id="1314800"/>
    <lineage>
        <taxon>Eukaryota</taxon>
        <taxon>Fungi</taxon>
        <taxon>Dikarya</taxon>
        <taxon>Basidiomycota</taxon>
        <taxon>Agaricomycotina</taxon>
        <taxon>Agaricomycetes</taxon>
        <taxon>Agaricomycetidae</taxon>
        <taxon>Boletales</taxon>
        <taxon>Suillineae</taxon>
        <taxon>Rhizopogonaceae</taxon>
        <taxon>Rhizopogon</taxon>
    </lineage>
</organism>
<name>A0A1B7MM94_9AGAM</name>
<reference evidence="1 2" key="1">
    <citation type="submission" date="2016-06" db="EMBL/GenBank/DDBJ databases">
        <title>Comparative genomics of the ectomycorrhizal sister species Rhizopogon vinicolor and Rhizopogon vesiculosus (Basidiomycota: Boletales) reveals a divergence of the mating type B locus.</title>
        <authorList>
            <consortium name="DOE Joint Genome Institute"/>
            <person name="Mujic A.B."/>
            <person name="Kuo A."/>
            <person name="Tritt A."/>
            <person name="Lipzen A."/>
            <person name="Chen C."/>
            <person name="Johnson J."/>
            <person name="Sharma A."/>
            <person name="Barry K."/>
            <person name="Grigoriev I.V."/>
            <person name="Spatafora J.W."/>
        </authorList>
    </citation>
    <scope>NUCLEOTIDE SEQUENCE [LARGE SCALE GENOMIC DNA]</scope>
    <source>
        <strain evidence="1 2">AM-OR11-026</strain>
    </source>
</reference>
<protein>
    <submittedName>
        <fullName evidence="1">Uncharacterized protein</fullName>
    </submittedName>
</protein>
<sequence>MANSLRLRTVTPGEYNSRPSLLLRTRCIPLPRLVDRAACGIIQPSETDVITDAAYEAFALYRKTSNCNDIDSVVQSFQKVLDQCPVRHPHCAAAFSNLVHAILYGFAKGVGTDIHCAISLFRSALALRPAGYLDHSLSVFDLCKVLHRCHLHLQECDHVREAMKLYLYLTAALYQGQLSSITRHRGMQCTAKRSFR</sequence>
<accession>A0A1B7MM94</accession>
<dbReference type="InParanoid" id="A0A1B7MM94"/>
<evidence type="ECO:0000313" key="2">
    <source>
        <dbReference type="Proteomes" id="UP000092154"/>
    </source>
</evidence>
<dbReference type="AlphaFoldDB" id="A0A1B7MM94"/>
<keyword evidence="2" id="KW-1185">Reference proteome</keyword>
<proteinExistence type="predicted"/>
<dbReference type="Proteomes" id="UP000092154">
    <property type="component" value="Unassembled WGS sequence"/>
</dbReference>
<dbReference type="EMBL" id="KV448720">
    <property type="protein sequence ID" value="OAX33707.1"/>
    <property type="molecule type" value="Genomic_DNA"/>
</dbReference>
<dbReference type="OrthoDB" id="2691276at2759"/>
<gene>
    <name evidence="1" type="ORF">K503DRAFT_786306</name>
</gene>
<evidence type="ECO:0000313" key="1">
    <source>
        <dbReference type="EMBL" id="OAX33707.1"/>
    </source>
</evidence>